<dbReference type="EMBL" id="PFEF01000001">
    <property type="protein sequence ID" value="PJE64922.1"/>
    <property type="molecule type" value="Genomic_DNA"/>
</dbReference>
<sequence>MNYEGIIIEESLEDKDVLKDVEIVNTKIEFVTEGHKTPWVKQWTMYTVNVAKERAKDVAEKLRNRCQE</sequence>
<protein>
    <submittedName>
        <fullName evidence="1">Uncharacterized protein</fullName>
    </submittedName>
</protein>
<reference evidence="2" key="1">
    <citation type="submission" date="2017-09" db="EMBL/GenBank/DDBJ databases">
        <title>Depth-based differentiation of microbial function through sediment-hosted aquifers and enrichment of novel symbionts in the deep terrestrial subsurface.</title>
        <authorList>
            <person name="Probst A.J."/>
            <person name="Ladd B."/>
            <person name="Jarett J.K."/>
            <person name="Geller-Mcgrath D.E."/>
            <person name="Sieber C.M.K."/>
            <person name="Emerson J.B."/>
            <person name="Anantharaman K."/>
            <person name="Thomas B.C."/>
            <person name="Malmstrom R."/>
            <person name="Stieglmeier M."/>
            <person name="Klingl A."/>
            <person name="Woyke T."/>
            <person name="Ryan C.M."/>
            <person name="Banfield J.F."/>
        </authorList>
    </citation>
    <scope>NUCLEOTIDE SEQUENCE [LARGE SCALE GENOMIC DNA]</scope>
</reference>
<dbReference type="Proteomes" id="UP000229098">
    <property type="component" value="Unassembled WGS sequence"/>
</dbReference>
<proteinExistence type="predicted"/>
<dbReference type="AlphaFoldDB" id="A0A2M8KYG2"/>
<comment type="caution">
    <text evidence="1">The sequence shown here is derived from an EMBL/GenBank/DDBJ whole genome shotgun (WGS) entry which is preliminary data.</text>
</comment>
<gene>
    <name evidence="1" type="ORF">COU90_00185</name>
</gene>
<evidence type="ECO:0000313" key="2">
    <source>
        <dbReference type="Proteomes" id="UP000229098"/>
    </source>
</evidence>
<evidence type="ECO:0000313" key="1">
    <source>
        <dbReference type="EMBL" id="PJE64922.1"/>
    </source>
</evidence>
<organism evidence="1 2">
    <name type="scientific">Candidatus Ryanbacteria bacterium CG10_big_fil_rev_8_21_14_0_10_43_42</name>
    <dbReference type="NCBI Taxonomy" id="1974864"/>
    <lineage>
        <taxon>Bacteria</taxon>
        <taxon>Candidatus Ryaniibacteriota</taxon>
    </lineage>
</organism>
<accession>A0A2M8KYG2</accession>
<name>A0A2M8KYG2_9BACT</name>